<dbReference type="AlphaFoldDB" id="A0A0Z8HP31"/>
<gene>
    <name evidence="1" type="ORF">ERS132416_02305</name>
</gene>
<dbReference type="Proteomes" id="UP000073494">
    <property type="component" value="Unassembled WGS sequence"/>
</dbReference>
<dbReference type="EMBL" id="FIHD01000068">
    <property type="protein sequence ID" value="CYV20637.1"/>
    <property type="molecule type" value="Genomic_DNA"/>
</dbReference>
<reference evidence="1 2" key="1">
    <citation type="submission" date="2016-02" db="EMBL/GenBank/DDBJ databases">
        <authorList>
            <consortium name="Pathogen Informatics"/>
        </authorList>
    </citation>
    <scope>NUCLEOTIDE SEQUENCE [LARGE SCALE GENOMIC DNA]</scope>
    <source>
        <strain evidence="1 2">LSS54</strain>
    </source>
</reference>
<evidence type="ECO:0000313" key="1">
    <source>
        <dbReference type="EMBL" id="CYV20637.1"/>
    </source>
</evidence>
<evidence type="ECO:0000313" key="2">
    <source>
        <dbReference type="Proteomes" id="UP000073494"/>
    </source>
</evidence>
<protein>
    <submittedName>
        <fullName evidence="1">Uncharacterized protein</fullName>
    </submittedName>
</protein>
<proteinExistence type="predicted"/>
<accession>A0A0Z8HP31</accession>
<sequence>MEFEAVKLRGMLMGVASAIDFESKAVIGVQLDIGYRTESGRFMTNNIKVLGAKQADFASFLDEVVEIQLENVTVTSYLQSNRAMLSIKAQKATVL</sequence>
<name>A0A0Z8HP31_STRSU</name>
<organism evidence="1 2">
    <name type="scientific">Streptococcus suis</name>
    <dbReference type="NCBI Taxonomy" id="1307"/>
    <lineage>
        <taxon>Bacteria</taxon>
        <taxon>Bacillati</taxon>
        <taxon>Bacillota</taxon>
        <taxon>Bacilli</taxon>
        <taxon>Lactobacillales</taxon>
        <taxon>Streptococcaceae</taxon>
        <taxon>Streptococcus</taxon>
    </lineage>
</organism>
<dbReference type="RefSeq" id="WP_044775319.1">
    <property type="nucleotide sequence ID" value="NZ_CEFG01000171.1"/>
</dbReference>